<gene>
    <name evidence="2" type="ORF">PCOR1329_LOCUS29257</name>
</gene>
<dbReference type="SUPFAM" id="SSF53448">
    <property type="entry name" value="Nucleotide-diphospho-sugar transferases"/>
    <property type="match status" value="1"/>
</dbReference>
<comment type="caution">
    <text evidence="2">The sequence shown here is derived from an EMBL/GenBank/DDBJ whole genome shotgun (WGS) entry which is preliminary data.</text>
</comment>
<dbReference type="PANTHER" id="PTHR21485:SF3">
    <property type="entry name" value="N-ACYLNEURAMINATE CYTIDYLYLTRANSFERASE"/>
    <property type="match status" value="1"/>
</dbReference>
<evidence type="ECO:0000313" key="2">
    <source>
        <dbReference type="EMBL" id="CAK0830682.1"/>
    </source>
</evidence>
<dbReference type="EMBL" id="CAUYUJ010010994">
    <property type="protein sequence ID" value="CAK0830682.1"/>
    <property type="molecule type" value="Genomic_DNA"/>
</dbReference>
<feature type="region of interest" description="Disordered" evidence="1">
    <location>
        <begin position="1"/>
        <end position="20"/>
    </location>
</feature>
<evidence type="ECO:0000313" key="3">
    <source>
        <dbReference type="Proteomes" id="UP001189429"/>
    </source>
</evidence>
<proteinExistence type="predicted"/>
<dbReference type="InterPro" id="IPR050793">
    <property type="entry name" value="CMP-NeuNAc_synthase"/>
</dbReference>
<dbReference type="InterPro" id="IPR029044">
    <property type="entry name" value="Nucleotide-diphossugar_trans"/>
</dbReference>
<organism evidence="2 3">
    <name type="scientific">Prorocentrum cordatum</name>
    <dbReference type="NCBI Taxonomy" id="2364126"/>
    <lineage>
        <taxon>Eukaryota</taxon>
        <taxon>Sar</taxon>
        <taxon>Alveolata</taxon>
        <taxon>Dinophyceae</taxon>
        <taxon>Prorocentrales</taxon>
        <taxon>Prorocentraceae</taxon>
        <taxon>Prorocentrum</taxon>
    </lineage>
</organism>
<dbReference type="Gene3D" id="3.90.550.10">
    <property type="entry name" value="Spore Coat Polysaccharide Biosynthesis Protein SpsA, Chain A"/>
    <property type="match status" value="1"/>
</dbReference>
<reference evidence="2" key="1">
    <citation type="submission" date="2023-10" db="EMBL/GenBank/DDBJ databases">
        <authorList>
            <person name="Chen Y."/>
            <person name="Shah S."/>
            <person name="Dougan E. K."/>
            <person name="Thang M."/>
            <person name="Chan C."/>
        </authorList>
    </citation>
    <scope>NUCLEOTIDE SEQUENCE [LARGE SCALE GENOMIC DNA]</scope>
</reference>
<evidence type="ECO:0000256" key="1">
    <source>
        <dbReference type="SAM" id="MobiDB-lite"/>
    </source>
</evidence>
<dbReference type="Proteomes" id="UP001189429">
    <property type="component" value="Unassembled WGS sequence"/>
</dbReference>
<keyword evidence="3" id="KW-1185">Reference proteome</keyword>
<dbReference type="PANTHER" id="PTHR21485">
    <property type="entry name" value="HAD SUPERFAMILY MEMBERS CMAS AND KDSC"/>
    <property type="match status" value="1"/>
</dbReference>
<protein>
    <submittedName>
        <fullName evidence="2">Uncharacterized protein</fullName>
    </submittedName>
</protein>
<name>A0ABN9SF51_9DINO</name>
<sequence length="141" mass="15544">MKLLCSSGVVPHPGDVPTAHPRALQGGLPDVLGKVGADSLVTAVRAHRFLWEVDAETGEARAKNYDPQTRPRRQDWDGELVENGAFYLTTKAQFDATQCRLGGKMALYEMPEHTFVEIDSPTDWQILEGLAREHGYSPGAR</sequence>
<accession>A0ABN9SF51</accession>